<dbReference type="Proteomes" id="UP000249547">
    <property type="component" value="Unassembled WGS sequence"/>
</dbReference>
<organism evidence="2 3">
    <name type="scientific">Chitinophaga skermanii</name>
    <dbReference type="NCBI Taxonomy" id="331697"/>
    <lineage>
        <taxon>Bacteria</taxon>
        <taxon>Pseudomonadati</taxon>
        <taxon>Bacteroidota</taxon>
        <taxon>Chitinophagia</taxon>
        <taxon>Chitinophagales</taxon>
        <taxon>Chitinophagaceae</taxon>
        <taxon>Chitinophaga</taxon>
    </lineage>
</organism>
<dbReference type="InterPro" id="IPR002734">
    <property type="entry name" value="RibDG_C"/>
</dbReference>
<name>A0A327QWT0_9BACT</name>
<accession>A0A327QWT0</accession>
<dbReference type="InterPro" id="IPR024072">
    <property type="entry name" value="DHFR-like_dom_sf"/>
</dbReference>
<dbReference type="Gene3D" id="3.40.430.10">
    <property type="entry name" value="Dihydrofolate Reductase, subunit A"/>
    <property type="match status" value="1"/>
</dbReference>
<dbReference type="OrthoDB" id="195113at2"/>
<dbReference type="EMBL" id="QLLL01000002">
    <property type="protein sequence ID" value="RAJ08810.1"/>
    <property type="molecule type" value="Genomic_DNA"/>
</dbReference>
<evidence type="ECO:0000313" key="3">
    <source>
        <dbReference type="Proteomes" id="UP000249547"/>
    </source>
</evidence>
<dbReference type="GO" id="GO:0009231">
    <property type="term" value="P:riboflavin biosynthetic process"/>
    <property type="evidence" value="ECO:0007669"/>
    <property type="project" value="InterPro"/>
</dbReference>
<reference evidence="2 3" key="1">
    <citation type="submission" date="2018-06" db="EMBL/GenBank/DDBJ databases">
        <title>Genomic Encyclopedia of Archaeal and Bacterial Type Strains, Phase II (KMG-II): from individual species to whole genera.</title>
        <authorList>
            <person name="Goeker M."/>
        </authorList>
    </citation>
    <scope>NUCLEOTIDE SEQUENCE [LARGE SCALE GENOMIC DNA]</scope>
    <source>
        <strain evidence="2 3">DSM 23857</strain>
    </source>
</reference>
<keyword evidence="3" id="KW-1185">Reference proteome</keyword>
<protein>
    <submittedName>
        <fullName evidence="2">Dihydrofolate reductase</fullName>
    </submittedName>
</protein>
<dbReference type="RefSeq" id="WP_111596914.1">
    <property type="nucleotide sequence ID" value="NZ_QLLL01000002.1"/>
</dbReference>
<sequence length="185" mass="20489">MATLTSFTFITLNGFYKDLHNDISWHQHDAEGAALSERSLQANNMLLFGRKTYDMMYSFWPTPQAEQAMPAVAKGMNEAAKIVFSNDLKKADWQNTRVVSDDIVAQVAALKKTATKNMTILGSGSIVSLFASHGLMDGFQIMVDPVVISAGTSLFENIQRTLPLRLINSQVMKNGALLLNYEPVR</sequence>
<proteinExistence type="predicted"/>
<feature type="domain" description="Bacterial bifunctional deaminase-reductase C-terminal" evidence="1">
    <location>
        <begin position="3"/>
        <end position="177"/>
    </location>
</feature>
<dbReference type="GO" id="GO:0008703">
    <property type="term" value="F:5-amino-6-(5-phosphoribosylamino)uracil reductase activity"/>
    <property type="evidence" value="ECO:0007669"/>
    <property type="project" value="InterPro"/>
</dbReference>
<dbReference type="SUPFAM" id="SSF53597">
    <property type="entry name" value="Dihydrofolate reductase-like"/>
    <property type="match status" value="1"/>
</dbReference>
<evidence type="ECO:0000313" key="2">
    <source>
        <dbReference type="EMBL" id="RAJ08810.1"/>
    </source>
</evidence>
<dbReference type="Pfam" id="PF01872">
    <property type="entry name" value="RibD_C"/>
    <property type="match status" value="1"/>
</dbReference>
<comment type="caution">
    <text evidence="2">The sequence shown here is derived from an EMBL/GenBank/DDBJ whole genome shotgun (WGS) entry which is preliminary data.</text>
</comment>
<dbReference type="AlphaFoldDB" id="A0A327QWT0"/>
<gene>
    <name evidence="2" type="ORF">LX64_01464</name>
</gene>
<evidence type="ECO:0000259" key="1">
    <source>
        <dbReference type="Pfam" id="PF01872"/>
    </source>
</evidence>